<dbReference type="InterPro" id="IPR036188">
    <property type="entry name" value="FAD/NAD-bd_sf"/>
</dbReference>
<dbReference type="InterPro" id="IPR041654">
    <property type="entry name" value="StyA_sbd"/>
</dbReference>
<dbReference type="PRINTS" id="PR00420">
    <property type="entry name" value="RNGMNOXGNASE"/>
</dbReference>
<proteinExistence type="predicted"/>
<reference evidence="3" key="3">
    <citation type="submission" date="2020-09" db="EMBL/GenBank/DDBJ databases">
        <authorList>
            <person name="Sun Q."/>
            <person name="Zhou Y."/>
        </authorList>
    </citation>
    <scope>NUCLEOTIDE SEQUENCE</scope>
    <source>
        <strain evidence="3">CGMCC 4.7206</strain>
    </source>
</reference>
<reference evidence="3 4" key="1">
    <citation type="journal article" date="2014" name="Int. J. Syst. Evol. Microbiol.">
        <title>Complete genome sequence of Corynebacterium casei LMG S-19264T (=DSM 44701T), isolated from a smear-ripened cheese.</title>
        <authorList>
            <consortium name="US DOE Joint Genome Institute (JGI-PGF)"/>
            <person name="Walter F."/>
            <person name="Albersmeier A."/>
            <person name="Kalinowski J."/>
            <person name="Ruckert C."/>
        </authorList>
    </citation>
    <scope>NUCLEOTIDE SEQUENCE [LARGE SCALE GENOMIC DNA]</scope>
    <source>
        <strain evidence="3 4">CGMCC 4.7206</strain>
    </source>
</reference>
<reference evidence="2 5" key="2">
    <citation type="journal article" date="2019" name="Int. J. Syst. Evol. Microbiol.">
        <title>The Global Catalogue of Microorganisms (GCM) 10K type strain sequencing project: providing services to taxonomists for standard genome sequencing and annotation.</title>
        <authorList>
            <consortium name="The Broad Institute Genomics Platform"/>
            <consortium name="The Broad Institute Genome Sequencing Center for Infectious Disease"/>
            <person name="Wu L."/>
            <person name="Ma J."/>
        </authorList>
    </citation>
    <scope>NUCLEOTIDE SEQUENCE [LARGE SCALE GENOMIC DNA]</scope>
    <source>
        <strain evidence="2 5">JCM 10664</strain>
    </source>
</reference>
<dbReference type="RefSeq" id="WP_188989243.1">
    <property type="nucleotide sequence ID" value="NZ_BAAAHC010000006.1"/>
</dbReference>
<accession>A0A917K195</accession>
<evidence type="ECO:0000313" key="5">
    <source>
        <dbReference type="Proteomes" id="UP001500220"/>
    </source>
</evidence>
<dbReference type="GO" id="GO:0016874">
    <property type="term" value="F:ligase activity"/>
    <property type="evidence" value="ECO:0007669"/>
    <property type="project" value="UniProtKB-KW"/>
</dbReference>
<evidence type="ECO:0000313" key="2">
    <source>
        <dbReference type="EMBL" id="GAA0514527.1"/>
    </source>
</evidence>
<dbReference type="Gene3D" id="3.30.9.40">
    <property type="match status" value="1"/>
</dbReference>
<dbReference type="SUPFAM" id="SSF51905">
    <property type="entry name" value="FAD/NAD(P)-binding domain"/>
    <property type="match status" value="1"/>
</dbReference>
<sequence>MRKVLIVGAGQSGLQLAFGLQERGYDVTMISARKPEDVRNGRIMSTQCLFGTARRHERRHGLNLWDGEAPDIRGLRFGLAGPGGKQELTWLGELRAPAQSVDQRVKMARWLELFTERGGEVDYRRIGVAELDAASRGYDLVVVATGAGELGTIFERDDRRCEFTEPQRVLAVSYVRGAQPSEPDGDTVVRFTAIPGVGELFVIPGYTVDGPCDIPFFEGVPGGPLDCWADRPGPREHWHRMRELMRRYVPWEYERFTDAELTDDLATLSGAVTPVVRKPVAQLPSGTPVLGMGDVVVTNDPVTGQGANSASKCAESYLDSIVRRGEEPFDPEWMQQTFDGFWDYARHVSVWTNAFVRPAPPHVSALLAAATEVPAIRDRFANGFDDPADFGTWFLDPQGAAEYLGTVGVG</sequence>
<dbReference type="EMBL" id="BAAAHC010000006">
    <property type="protein sequence ID" value="GAA0514527.1"/>
    <property type="molecule type" value="Genomic_DNA"/>
</dbReference>
<evidence type="ECO:0000313" key="4">
    <source>
        <dbReference type="Proteomes" id="UP000597989"/>
    </source>
</evidence>
<name>A0A917K195_9PSEU</name>
<dbReference type="GO" id="GO:0016491">
    <property type="term" value="F:oxidoreductase activity"/>
    <property type="evidence" value="ECO:0007669"/>
    <property type="project" value="InterPro"/>
</dbReference>
<comment type="caution">
    <text evidence="3">The sequence shown here is derived from an EMBL/GenBank/DDBJ whole genome shotgun (WGS) entry which is preliminary data.</text>
</comment>
<gene>
    <name evidence="2" type="ORF">GCM10009545_15860</name>
    <name evidence="3" type="ORF">GCM10011581_36240</name>
</gene>
<dbReference type="AlphaFoldDB" id="A0A917K195"/>
<dbReference type="Gene3D" id="3.50.50.60">
    <property type="entry name" value="FAD/NAD(P)-binding domain"/>
    <property type="match status" value="2"/>
</dbReference>
<organism evidence="3 4">
    <name type="scientific">Saccharopolyspora thermophila</name>
    <dbReference type="NCBI Taxonomy" id="89367"/>
    <lineage>
        <taxon>Bacteria</taxon>
        <taxon>Bacillati</taxon>
        <taxon>Actinomycetota</taxon>
        <taxon>Actinomycetes</taxon>
        <taxon>Pseudonocardiales</taxon>
        <taxon>Pseudonocardiaceae</taxon>
        <taxon>Saccharopolyspora</taxon>
    </lineage>
</organism>
<keyword evidence="5" id="KW-1185">Reference proteome</keyword>
<dbReference type="EMBL" id="BMMT01000013">
    <property type="protein sequence ID" value="GGI95849.1"/>
    <property type="molecule type" value="Genomic_DNA"/>
</dbReference>
<reference evidence="2" key="4">
    <citation type="submission" date="2023-12" db="EMBL/GenBank/DDBJ databases">
        <authorList>
            <person name="Sun Q."/>
            <person name="Inoue M."/>
        </authorList>
    </citation>
    <scope>NUCLEOTIDE SEQUENCE</scope>
    <source>
        <strain evidence="2">JCM 10664</strain>
    </source>
</reference>
<dbReference type="Proteomes" id="UP001500220">
    <property type="component" value="Unassembled WGS sequence"/>
</dbReference>
<evidence type="ECO:0000313" key="3">
    <source>
        <dbReference type="EMBL" id="GGI95849.1"/>
    </source>
</evidence>
<dbReference type="Pfam" id="PF17885">
    <property type="entry name" value="Smoa_sbd"/>
    <property type="match status" value="1"/>
</dbReference>
<protein>
    <submittedName>
        <fullName evidence="3">Alanine-phosphoribitol ligase</fullName>
    </submittedName>
</protein>
<keyword evidence="3" id="KW-0436">Ligase</keyword>
<dbReference type="Proteomes" id="UP000597989">
    <property type="component" value="Unassembled WGS sequence"/>
</dbReference>
<feature type="domain" description="Styrene monooxygenase StyA putative substrate binding" evidence="1">
    <location>
        <begin position="146"/>
        <end position="255"/>
    </location>
</feature>
<evidence type="ECO:0000259" key="1">
    <source>
        <dbReference type="Pfam" id="PF17885"/>
    </source>
</evidence>